<evidence type="ECO:0000259" key="9">
    <source>
        <dbReference type="Pfam" id="PF07887"/>
    </source>
</evidence>
<evidence type="ECO:0000256" key="3">
    <source>
        <dbReference type="ARBA" id="ARBA00023015"/>
    </source>
</evidence>
<evidence type="ECO:0000313" key="12">
    <source>
        <dbReference type="EMBL" id="TVU49826.1"/>
    </source>
</evidence>
<reference evidence="12 13" key="1">
    <citation type="journal article" date="2019" name="Sci. Rep.">
        <title>A high-quality genome of Eragrostis curvula grass provides insights into Poaceae evolution and supports new strategies to enhance forage quality.</title>
        <authorList>
            <person name="Carballo J."/>
            <person name="Santos B.A.C.M."/>
            <person name="Zappacosta D."/>
            <person name="Garbus I."/>
            <person name="Selva J.P."/>
            <person name="Gallo C.A."/>
            <person name="Diaz A."/>
            <person name="Albertini E."/>
            <person name="Caccamo M."/>
            <person name="Echenique V."/>
        </authorList>
    </citation>
    <scope>NUCLEOTIDE SEQUENCE [LARGE SCALE GENOMIC DNA]</scope>
    <source>
        <strain evidence="13">cv. Victoria</strain>
        <tissue evidence="12">Leaf</tissue>
    </source>
</reference>
<accession>A0A5J9WPE2</accession>
<evidence type="ECO:0000256" key="1">
    <source>
        <dbReference type="ARBA" id="ARBA00004123"/>
    </source>
</evidence>
<evidence type="ECO:0000259" key="11">
    <source>
        <dbReference type="Pfam" id="PF20452"/>
    </source>
</evidence>
<feature type="region of interest" description="Disordered" evidence="8">
    <location>
        <begin position="1"/>
        <end position="42"/>
    </location>
</feature>
<feature type="domain" description="Calmodulin binding protein C-terminal" evidence="11">
    <location>
        <begin position="329"/>
        <end position="370"/>
    </location>
</feature>
<protein>
    <submittedName>
        <fullName evidence="12">Uncharacterized protein</fullName>
    </submittedName>
</protein>
<dbReference type="InterPro" id="IPR046830">
    <property type="entry name" value="Calmod_bind_M"/>
</dbReference>
<dbReference type="PANTHER" id="PTHR31713:SF84">
    <property type="entry name" value="PROTEIN, PUTATIVE, EXPRESSED-RELATED"/>
    <property type="match status" value="1"/>
</dbReference>
<proteinExistence type="inferred from homology"/>
<keyword evidence="4" id="KW-0238">DNA-binding</keyword>
<dbReference type="GO" id="GO:0005634">
    <property type="term" value="C:nucleus"/>
    <property type="evidence" value="ECO:0007669"/>
    <property type="project" value="UniProtKB-SubCell"/>
</dbReference>
<dbReference type="InterPro" id="IPR046831">
    <property type="entry name" value="Calmodulin_bind_N"/>
</dbReference>
<dbReference type="GO" id="GO:0043565">
    <property type="term" value="F:sequence-specific DNA binding"/>
    <property type="evidence" value="ECO:0007669"/>
    <property type="project" value="TreeGrafter"/>
</dbReference>
<evidence type="ECO:0000256" key="5">
    <source>
        <dbReference type="ARBA" id="ARBA00023159"/>
    </source>
</evidence>
<dbReference type="InterPro" id="IPR046829">
    <property type="entry name" value="Calmod_bind_C"/>
</dbReference>
<keyword evidence="3" id="KW-0805">Transcription regulation</keyword>
<dbReference type="Pfam" id="PF20452">
    <property type="entry name" value="Calmod_bind_C"/>
    <property type="match status" value="1"/>
</dbReference>
<dbReference type="AlphaFoldDB" id="A0A5J9WPE2"/>
<feature type="domain" description="Calmodulin binding protein-like N-terminal" evidence="9">
    <location>
        <begin position="99"/>
        <end position="244"/>
    </location>
</feature>
<comment type="caution">
    <text evidence="12">The sequence shown here is derived from an EMBL/GenBank/DDBJ whole genome shotgun (WGS) entry which is preliminary data.</text>
</comment>
<dbReference type="OrthoDB" id="682958at2759"/>
<name>A0A5J9WPE2_9POAL</name>
<keyword evidence="6" id="KW-0804">Transcription</keyword>
<dbReference type="GO" id="GO:0080142">
    <property type="term" value="P:regulation of salicylic acid biosynthetic process"/>
    <property type="evidence" value="ECO:0007669"/>
    <property type="project" value="TreeGrafter"/>
</dbReference>
<dbReference type="Proteomes" id="UP000324897">
    <property type="component" value="Chromosome 6"/>
</dbReference>
<evidence type="ECO:0000256" key="2">
    <source>
        <dbReference type="ARBA" id="ARBA00007214"/>
    </source>
</evidence>
<feature type="domain" description="Calmodulin binding protein central" evidence="10">
    <location>
        <begin position="257"/>
        <end position="322"/>
    </location>
</feature>
<comment type="similarity">
    <text evidence="2">Belongs to the plant ACBP60 protein family.</text>
</comment>
<dbReference type="InterPro" id="IPR012416">
    <property type="entry name" value="CBP60"/>
</dbReference>
<evidence type="ECO:0000256" key="8">
    <source>
        <dbReference type="SAM" id="MobiDB-lite"/>
    </source>
</evidence>
<dbReference type="EMBL" id="RWGY01000002">
    <property type="protein sequence ID" value="TVU49826.1"/>
    <property type="molecule type" value="Genomic_DNA"/>
</dbReference>
<organism evidence="12 13">
    <name type="scientific">Eragrostis curvula</name>
    <name type="common">weeping love grass</name>
    <dbReference type="NCBI Taxonomy" id="38414"/>
    <lineage>
        <taxon>Eukaryota</taxon>
        <taxon>Viridiplantae</taxon>
        <taxon>Streptophyta</taxon>
        <taxon>Embryophyta</taxon>
        <taxon>Tracheophyta</taxon>
        <taxon>Spermatophyta</taxon>
        <taxon>Magnoliopsida</taxon>
        <taxon>Liliopsida</taxon>
        <taxon>Poales</taxon>
        <taxon>Poaceae</taxon>
        <taxon>PACMAD clade</taxon>
        <taxon>Chloridoideae</taxon>
        <taxon>Eragrostideae</taxon>
        <taxon>Eragrostidinae</taxon>
        <taxon>Eragrostis</taxon>
    </lineage>
</organism>
<dbReference type="GO" id="GO:0005516">
    <property type="term" value="F:calmodulin binding"/>
    <property type="evidence" value="ECO:0007669"/>
    <property type="project" value="InterPro"/>
</dbReference>
<dbReference type="Gramene" id="TVU49826">
    <property type="protein sequence ID" value="TVU49826"/>
    <property type="gene ID" value="EJB05_01164"/>
</dbReference>
<evidence type="ECO:0000256" key="4">
    <source>
        <dbReference type="ARBA" id="ARBA00023125"/>
    </source>
</evidence>
<evidence type="ECO:0000259" key="10">
    <source>
        <dbReference type="Pfam" id="PF20451"/>
    </source>
</evidence>
<keyword evidence="7" id="KW-0539">Nucleus</keyword>
<sequence length="411" mass="46299">MAPKRQHSVATGEGLVAPPEKRQRGGDGNPEPDNPPSPGQRRLRQTVLVFLFLTNDNMTSASANGHNDERSMQETNQEGTSVEAEGFAATDGKGEKTKIQLRFLNEIKVPVYHEDDIKSENNTAIRIGIFKGDKMIRSGKLSKLKLEILALGGDFPYDSKRWTAKKFYKHRAHGRDGNGNVLVGEGITAQMINGECNLGNIRFREGSCRAPKKMFIVGARVCDGEAISVRVQEAVTKPVVVKDRRNKPYEKSYPPKLEDKVYRLENVANEGTYFKRLTEANIFTVKDFLLALNKDSANLANVLQITEKPKDWEKMVKHADCCLKGKHELKSYQFTEPNVVLFFNCVHRLAGAAFSGLYTPSEKFDPAQQTTFRCQFIQIQMLVHPTCVKSDREKLLRSTYNLSRYRALLKA</sequence>
<dbReference type="Pfam" id="PF20451">
    <property type="entry name" value="Calmod_bind_M"/>
    <property type="match status" value="1"/>
</dbReference>
<comment type="subcellular location">
    <subcellularLocation>
        <location evidence="1">Nucleus</location>
    </subcellularLocation>
</comment>
<dbReference type="Pfam" id="PF07887">
    <property type="entry name" value="Calmodulin_bind"/>
    <property type="match status" value="1"/>
</dbReference>
<dbReference type="PANTHER" id="PTHR31713">
    <property type="entry name" value="OS02G0177800 PROTEIN"/>
    <property type="match status" value="1"/>
</dbReference>
<gene>
    <name evidence="12" type="ORF">EJB05_01164</name>
</gene>
<keyword evidence="13" id="KW-1185">Reference proteome</keyword>
<feature type="region of interest" description="Disordered" evidence="8">
    <location>
        <begin position="59"/>
        <end position="91"/>
    </location>
</feature>
<feature type="non-terminal residue" evidence="12">
    <location>
        <position position="1"/>
    </location>
</feature>
<evidence type="ECO:0000256" key="6">
    <source>
        <dbReference type="ARBA" id="ARBA00023163"/>
    </source>
</evidence>
<evidence type="ECO:0000256" key="7">
    <source>
        <dbReference type="ARBA" id="ARBA00023242"/>
    </source>
</evidence>
<keyword evidence="5" id="KW-0010">Activator</keyword>
<dbReference type="GO" id="GO:0003700">
    <property type="term" value="F:DNA-binding transcription factor activity"/>
    <property type="evidence" value="ECO:0007669"/>
    <property type="project" value="TreeGrafter"/>
</dbReference>
<evidence type="ECO:0000313" key="13">
    <source>
        <dbReference type="Proteomes" id="UP000324897"/>
    </source>
</evidence>